<dbReference type="PANTHER" id="PTHR11501">
    <property type="entry name" value="MICROTUBULE-ASSOCIATED PROTEIN"/>
    <property type="match status" value="1"/>
</dbReference>
<dbReference type="GO" id="GO:0031175">
    <property type="term" value="P:neuron projection development"/>
    <property type="evidence" value="ECO:0007669"/>
    <property type="project" value="TreeGrafter"/>
</dbReference>
<feature type="compositionally biased region" description="Polar residues" evidence="7">
    <location>
        <begin position="192"/>
        <end position="209"/>
    </location>
</feature>
<feature type="compositionally biased region" description="Polar residues" evidence="7">
    <location>
        <begin position="509"/>
        <end position="523"/>
    </location>
</feature>
<dbReference type="STRING" id="568069.A0A1J1HG63"/>
<comment type="subcellular location">
    <subcellularLocation>
        <location evidence="1 6">Cytoplasm</location>
        <location evidence="1 6">Cytoskeleton</location>
    </subcellularLocation>
</comment>
<feature type="region of interest" description="Disordered" evidence="7">
    <location>
        <begin position="1"/>
        <end position="22"/>
    </location>
</feature>
<keyword evidence="4" id="KW-0677">Repeat</keyword>
<accession>A0A1J1HG63</accession>
<dbReference type="GO" id="GO:0000226">
    <property type="term" value="P:microtubule cytoskeleton organization"/>
    <property type="evidence" value="ECO:0007669"/>
    <property type="project" value="TreeGrafter"/>
</dbReference>
<feature type="region of interest" description="Disordered" evidence="7">
    <location>
        <begin position="36"/>
        <end position="55"/>
    </location>
</feature>
<dbReference type="GO" id="GO:0008017">
    <property type="term" value="F:microtubule binding"/>
    <property type="evidence" value="ECO:0007669"/>
    <property type="project" value="InterPro"/>
</dbReference>
<dbReference type="GO" id="GO:0005874">
    <property type="term" value="C:microtubule"/>
    <property type="evidence" value="ECO:0007669"/>
    <property type="project" value="UniProtKB-KW"/>
</dbReference>
<keyword evidence="6" id="KW-0493">Microtubule</keyword>
<sequence>MASNLENSQRKLRALSCPRPKHSGLIVVTARSQLESGFPKNQSNPIPQNIQPQNIRHQNASNINSRPIERNVQQAPNYQTQPAPPSQQAFQQQQQQAAYRLPSAGQTNFQQNPQQGQPVIRPPVNAGVRQPINPNQQQPPIRNIPPNINQQIRQPINQNQQPQFRQPQPQQQQQLHQQQFQRPPNFPPNQGLGDNQQFRPQQQPTNLQKQAIPDQKFIRNPPPTQNPSMMSEKIRERTFTTSNEHSMDDDDDVVVGRGVTPQTKPLVNSKPSENYDVQQQQAQRQMSVAKENISPAEKNGHSPISPLKSPSKIPSYQPRPASITPKTRSRSTSKQRLSLRISPETEQPEPLIKSGGNVKIESKKLEIKAAPRIEAKNDAYVPRGGDKKILSQKLQWNAKSKIGSLENASHKPGGGDKRILEVKTDFKEKAKPKVGSKDNMTYQPGGGDVKAREERPKPAIISQKLEVKGESKIGSLDNVKHRPGGGDKKIFDDKEYLKNVDHPVPISPPTQTSLQSGDPSTDNLADKDLVHF</sequence>
<dbReference type="Proteomes" id="UP000183832">
    <property type="component" value="Unassembled WGS sequence"/>
</dbReference>
<feature type="compositionally biased region" description="Low complexity" evidence="7">
    <location>
        <begin position="302"/>
        <end position="315"/>
    </location>
</feature>
<dbReference type="InterPro" id="IPR027324">
    <property type="entry name" value="MAP2/MAP4/Tau"/>
</dbReference>
<dbReference type="PROSITE" id="PS00229">
    <property type="entry name" value="TAU_MAP_1"/>
    <property type="match status" value="1"/>
</dbReference>
<feature type="compositionally biased region" description="Low complexity" evidence="7">
    <location>
        <begin position="105"/>
        <end position="118"/>
    </location>
</feature>
<feature type="region of interest" description="Disordered" evidence="7">
    <location>
        <begin position="76"/>
        <end position="357"/>
    </location>
</feature>
<feature type="compositionally biased region" description="Low complexity" evidence="7">
    <location>
        <begin position="129"/>
        <end position="183"/>
    </location>
</feature>
<organism evidence="8 9">
    <name type="scientific">Clunio marinus</name>
    <dbReference type="NCBI Taxonomy" id="568069"/>
    <lineage>
        <taxon>Eukaryota</taxon>
        <taxon>Metazoa</taxon>
        <taxon>Ecdysozoa</taxon>
        <taxon>Arthropoda</taxon>
        <taxon>Hexapoda</taxon>
        <taxon>Insecta</taxon>
        <taxon>Pterygota</taxon>
        <taxon>Neoptera</taxon>
        <taxon>Endopterygota</taxon>
        <taxon>Diptera</taxon>
        <taxon>Nematocera</taxon>
        <taxon>Chironomoidea</taxon>
        <taxon>Chironomidae</taxon>
        <taxon>Clunio</taxon>
    </lineage>
</organism>
<dbReference type="InterPro" id="IPR001084">
    <property type="entry name" value="MAP_tubulin-bd_rpt"/>
</dbReference>
<gene>
    <name evidence="8" type="ORF">CLUMA_CG000874</name>
</gene>
<feature type="compositionally biased region" description="Basic and acidic residues" evidence="7">
    <location>
        <begin position="478"/>
        <end position="501"/>
    </location>
</feature>
<evidence type="ECO:0000256" key="6">
    <source>
        <dbReference type="RuleBase" id="RU000686"/>
    </source>
</evidence>
<dbReference type="AlphaFoldDB" id="A0A1J1HG63"/>
<dbReference type="OrthoDB" id="9378527at2759"/>
<feature type="compositionally biased region" description="Low complexity" evidence="7">
    <location>
        <begin position="44"/>
        <end position="55"/>
    </location>
</feature>
<evidence type="ECO:0000256" key="5">
    <source>
        <dbReference type="ARBA" id="ARBA00023212"/>
    </source>
</evidence>
<dbReference type="PROSITE" id="PS51491">
    <property type="entry name" value="TAU_MAP_2"/>
    <property type="match status" value="3"/>
</dbReference>
<keyword evidence="9" id="KW-1185">Reference proteome</keyword>
<evidence type="ECO:0000313" key="8">
    <source>
        <dbReference type="EMBL" id="CRK87021.1"/>
    </source>
</evidence>
<keyword evidence="5 6" id="KW-0206">Cytoskeleton</keyword>
<evidence type="ECO:0000256" key="3">
    <source>
        <dbReference type="ARBA" id="ARBA00022553"/>
    </source>
</evidence>
<evidence type="ECO:0000256" key="4">
    <source>
        <dbReference type="ARBA" id="ARBA00022737"/>
    </source>
</evidence>
<reference evidence="8 9" key="1">
    <citation type="submission" date="2015-04" db="EMBL/GenBank/DDBJ databases">
        <authorList>
            <person name="Syromyatnikov M.Y."/>
            <person name="Popov V.N."/>
        </authorList>
    </citation>
    <scope>NUCLEOTIDE SEQUENCE [LARGE SCALE GENOMIC DNA]</scope>
</reference>
<name>A0A1J1HG63_9DIPT</name>
<proteinExistence type="predicted"/>
<evidence type="ECO:0000256" key="2">
    <source>
        <dbReference type="ARBA" id="ARBA00022490"/>
    </source>
</evidence>
<evidence type="ECO:0000256" key="7">
    <source>
        <dbReference type="SAM" id="MobiDB-lite"/>
    </source>
</evidence>
<feature type="compositionally biased region" description="Basic and acidic residues" evidence="7">
    <location>
        <begin position="413"/>
        <end position="431"/>
    </location>
</feature>
<keyword evidence="2 6" id="KW-0963">Cytoplasm</keyword>
<protein>
    <recommendedName>
        <fullName evidence="6">Microtubule-associated protein</fullName>
    </recommendedName>
</protein>
<dbReference type="Pfam" id="PF00418">
    <property type="entry name" value="Tubulin-binding"/>
    <property type="match status" value="3"/>
</dbReference>
<feature type="region of interest" description="Disordered" evidence="7">
    <location>
        <begin position="403"/>
        <end position="532"/>
    </location>
</feature>
<dbReference type="EMBL" id="CVRI01000003">
    <property type="protein sequence ID" value="CRK87021.1"/>
    <property type="molecule type" value="Genomic_DNA"/>
</dbReference>
<evidence type="ECO:0000256" key="1">
    <source>
        <dbReference type="ARBA" id="ARBA00004245"/>
    </source>
</evidence>
<feature type="compositionally biased region" description="Polar residues" evidence="7">
    <location>
        <begin position="260"/>
        <end position="277"/>
    </location>
</feature>
<dbReference type="GO" id="GO:0043005">
    <property type="term" value="C:neuron projection"/>
    <property type="evidence" value="ECO:0007669"/>
    <property type="project" value="TreeGrafter"/>
</dbReference>
<evidence type="ECO:0000313" key="9">
    <source>
        <dbReference type="Proteomes" id="UP000183832"/>
    </source>
</evidence>
<keyword evidence="3" id="KW-0597">Phosphoprotein</keyword>
<feature type="compositionally biased region" description="Low complexity" evidence="7">
    <location>
        <begin position="86"/>
        <end position="98"/>
    </location>
</feature>
<dbReference type="PANTHER" id="PTHR11501:SF18">
    <property type="entry name" value="MICROTUBULE-ASSOCIATED PROTEIN"/>
    <property type="match status" value="1"/>
</dbReference>